<dbReference type="Proteomes" id="UP000824881">
    <property type="component" value="Unassembled WGS sequence"/>
</dbReference>
<protein>
    <submittedName>
        <fullName evidence="1">Uncharacterized protein</fullName>
    </submittedName>
</protein>
<gene>
    <name evidence="1" type="ORF">CCMSSC00406_0004338</name>
</gene>
<name>A0ACB7J498_PLECO</name>
<reference evidence="1 2" key="1">
    <citation type="journal article" date="2021" name="Appl. Environ. Microbiol.">
        <title>Genetic linkage and physical mapping for an oyster mushroom Pleurotus cornucopiae and QTL analysis for the trait cap color.</title>
        <authorList>
            <person name="Zhang Y."/>
            <person name="Gao W."/>
            <person name="Sonnenberg A."/>
            <person name="Chen Q."/>
            <person name="Zhang J."/>
            <person name="Huang C."/>
        </authorList>
    </citation>
    <scope>NUCLEOTIDE SEQUENCE [LARGE SCALE GENOMIC DNA]</scope>
    <source>
        <strain evidence="1">CCMSSC00406</strain>
    </source>
</reference>
<evidence type="ECO:0000313" key="2">
    <source>
        <dbReference type="Proteomes" id="UP000824881"/>
    </source>
</evidence>
<evidence type="ECO:0000313" key="1">
    <source>
        <dbReference type="EMBL" id="KAG9224046.1"/>
    </source>
</evidence>
<proteinExistence type="predicted"/>
<comment type="caution">
    <text evidence="1">The sequence shown here is derived from an EMBL/GenBank/DDBJ whole genome shotgun (WGS) entry which is preliminary data.</text>
</comment>
<keyword evidence="2" id="KW-1185">Reference proteome</keyword>
<organism evidence="1 2">
    <name type="scientific">Pleurotus cornucopiae</name>
    <name type="common">Cornucopia mushroom</name>
    <dbReference type="NCBI Taxonomy" id="5321"/>
    <lineage>
        <taxon>Eukaryota</taxon>
        <taxon>Fungi</taxon>
        <taxon>Dikarya</taxon>
        <taxon>Basidiomycota</taxon>
        <taxon>Agaricomycotina</taxon>
        <taxon>Agaricomycetes</taxon>
        <taxon>Agaricomycetidae</taxon>
        <taxon>Agaricales</taxon>
        <taxon>Pleurotineae</taxon>
        <taxon>Pleurotaceae</taxon>
        <taxon>Pleurotus</taxon>
    </lineage>
</organism>
<accession>A0ACB7J498</accession>
<dbReference type="EMBL" id="WQMT02000004">
    <property type="protein sequence ID" value="KAG9224046.1"/>
    <property type="molecule type" value="Genomic_DNA"/>
</dbReference>
<sequence>MAETSSQPLFLGLDLSTQQLKAIVITQDLNIVHESAVNFARDLPQYGTENGAIKGPDEGEVTSPVAMWVEAMDLLLARMKEASVDFAAIVAVSGAGQQHGSVFWSKDAESSLSSLDPSRTLLEQLSPTAFSLMNSPIWQDSSTTKQCLELEESIGGPQALADLTGSRAYERFTGTQIAKIRQTKPEVYAATSRISLVSSFIPSLFLGSIAPIEVSDASGMNLMNVLTCKWDDRLLEACGGPALRSKIGPEPVPGGSNLGKVHKWWVERWGFQPDCIVAPFTGDNPATVVSLSAPGDALLSLGTSTTFLLSIPPADTPPKRFTTSHLLSHPTNLDAQIAMLCYKNGALAREQIRDRYADNDWGKFNTLLEQTPVGNNGSLGFYFPLPEIIPPGVVGEYFYNVEGATPALGQIARLEGLPDNAHPRAILESQFLSILSRVEAILPEPAPHLKRLVLTGGSSANQTIRQLAADLFGMKAYVSATKEAAGLGGAMLAKYAWWKQINGGKGTFEEMTGGEMPGMTCVAEPRDEITQIYEGLVSAYRLCEEDVVSRSQRK</sequence>